<organism evidence="1 2">
    <name type="scientific">Mycobacterium paraffinicum</name>
    <dbReference type="NCBI Taxonomy" id="53378"/>
    <lineage>
        <taxon>Bacteria</taxon>
        <taxon>Bacillati</taxon>
        <taxon>Actinomycetota</taxon>
        <taxon>Actinomycetes</taxon>
        <taxon>Mycobacteriales</taxon>
        <taxon>Mycobacteriaceae</taxon>
        <taxon>Mycobacterium</taxon>
    </lineage>
</organism>
<dbReference type="STRING" id="53378.BRW65_03945"/>
<dbReference type="OrthoDB" id="4578861at2"/>
<name>A0A1Q4I174_9MYCO</name>
<protein>
    <submittedName>
        <fullName evidence="1">Uncharacterized protein</fullName>
    </submittedName>
</protein>
<dbReference type="Proteomes" id="UP000186438">
    <property type="component" value="Unassembled WGS sequence"/>
</dbReference>
<accession>A0A1Q4I174</accession>
<sequence>MAVSATAVPAANASGGRYRTTDAELDKLIDSATGWRIWHVRLVDERPALRAPYGDAPLVTAPAVRAECSVHVDHQPPEHDCACGVYAVENVIDALYRLCVITANIATGTTSLFRPTRVAPDTIPVLAHVHLTRVRWINRAVPWSDLKCTSPEMRAGVARIEQLYLAAQLVDHKRAERLAERLRATLGVPAVVGYPGYTLDDWQSLPDWYRRGGPDGLLDDEYEPLVGGDRPHPRIPFRAPIPTPGETVWGGHVGRWDGQ</sequence>
<proteinExistence type="predicted"/>
<evidence type="ECO:0000313" key="2">
    <source>
        <dbReference type="Proteomes" id="UP000186438"/>
    </source>
</evidence>
<reference evidence="1 2" key="1">
    <citation type="submission" date="2016-11" db="EMBL/GenBank/DDBJ databases">
        <title>Genome sequences of unsequenced Mycobacteria.</title>
        <authorList>
            <person name="Greninger A.L."/>
            <person name="Fang F."/>
            <person name="Jerome K.R."/>
        </authorList>
    </citation>
    <scope>NUCLEOTIDE SEQUENCE [LARGE SCALE GENOMIC DNA]</scope>
    <source>
        <strain evidence="1 2">M11</strain>
    </source>
</reference>
<dbReference type="EMBL" id="MPNT01000002">
    <property type="protein sequence ID" value="OJZ75697.1"/>
    <property type="molecule type" value="Genomic_DNA"/>
</dbReference>
<dbReference type="AlphaFoldDB" id="A0A1Q4I174"/>
<keyword evidence="2" id="KW-1185">Reference proteome</keyword>
<gene>
    <name evidence="1" type="ORF">BRW65_03945</name>
</gene>
<dbReference type="RefSeq" id="WP_073871502.1">
    <property type="nucleotide sequence ID" value="NZ_MPNT01000002.1"/>
</dbReference>
<evidence type="ECO:0000313" key="1">
    <source>
        <dbReference type="EMBL" id="OJZ75697.1"/>
    </source>
</evidence>
<comment type="caution">
    <text evidence="1">The sequence shown here is derived from an EMBL/GenBank/DDBJ whole genome shotgun (WGS) entry which is preliminary data.</text>
</comment>